<evidence type="ECO:0000313" key="3">
    <source>
        <dbReference type="Proteomes" id="UP001163798"/>
    </source>
</evidence>
<dbReference type="EMBL" id="MU794595">
    <property type="protein sequence ID" value="KAJ3779582.1"/>
    <property type="molecule type" value="Genomic_DNA"/>
</dbReference>
<keyword evidence="3" id="KW-1185">Reference proteome</keyword>
<protein>
    <submittedName>
        <fullName evidence="2">Uncharacterized protein</fullName>
    </submittedName>
</protein>
<name>A0AA38NH47_9AGAR</name>
<evidence type="ECO:0000313" key="2">
    <source>
        <dbReference type="EMBL" id="KAJ3779582.1"/>
    </source>
</evidence>
<accession>A0AA38NH47</accession>
<feature type="region of interest" description="Disordered" evidence="1">
    <location>
        <begin position="67"/>
        <end position="116"/>
    </location>
</feature>
<gene>
    <name evidence="2" type="ORF">GGU10DRAFT_337899</name>
</gene>
<sequence>MLGIHGELLIMRVGIKNSQNVVHTRSGDKKRVHDLAKRNKYPKRPDASKDNQTNNYLSINFLNEPSTSYTPYLRKRPGDFEDAAGHAPRSYDKPDKARAVAGPRREEFDRQKKANREAITTNKMLMEEIERLKCLGQDAIDELTRRQNEATQKEAQRQAQEQANADQARIAQEKAQAEA</sequence>
<feature type="region of interest" description="Disordered" evidence="1">
    <location>
        <begin position="21"/>
        <end position="54"/>
    </location>
</feature>
<feature type="compositionally biased region" description="Low complexity" evidence="1">
    <location>
        <begin position="157"/>
        <end position="168"/>
    </location>
</feature>
<feature type="region of interest" description="Disordered" evidence="1">
    <location>
        <begin position="145"/>
        <end position="179"/>
    </location>
</feature>
<organism evidence="2 3">
    <name type="scientific">Lentinula aff. detonsa</name>
    <dbReference type="NCBI Taxonomy" id="2804958"/>
    <lineage>
        <taxon>Eukaryota</taxon>
        <taxon>Fungi</taxon>
        <taxon>Dikarya</taxon>
        <taxon>Basidiomycota</taxon>
        <taxon>Agaricomycotina</taxon>
        <taxon>Agaricomycetes</taxon>
        <taxon>Agaricomycetidae</taxon>
        <taxon>Agaricales</taxon>
        <taxon>Marasmiineae</taxon>
        <taxon>Omphalotaceae</taxon>
        <taxon>Lentinula</taxon>
    </lineage>
</organism>
<evidence type="ECO:0000256" key="1">
    <source>
        <dbReference type="SAM" id="MobiDB-lite"/>
    </source>
</evidence>
<feature type="compositionally biased region" description="Basic and acidic residues" evidence="1">
    <location>
        <begin position="145"/>
        <end position="156"/>
    </location>
</feature>
<dbReference type="Proteomes" id="UP001163798">
    <property type="component" value="Unassembled WGS sequence"/>
</dbReference>
<feature type="non-terminal residue" evidence="2">
    <location>
        <position position="179"/>
    </location>
</feature>
<comment type="caution">
    <text evidence="2">The sequence shown here is derived from an EMBL/GenBank/DDBJ whole genome shotgun (WGS) entry which is preliminary data.</text>
</comment>
<proteinExistence type="predicted"/>
<dbReference type="AlphaFoldDB" id="A0AA38NH47"/>
<reference evidence="2" key="1">
    <citation type="submission" date="2022-08" db="EMBL/GenBank/DDBJ databases">
        <authorList>
            <consortium name="DOE Joint Genome Institute"/>
            <person name="Min B."/>
            <person name="Riley R."/>
            <person name="Sierra-Patev S."/>
            <person name="Naranjo-Ortiz M."/>
            <person name="Looney B."/>
            <person name="Konkel Z."/>
            <person name="Slot J.C."/>
            <person name="Sakamoto Y."/>
            <person name="Steenwyk J.L."/>
            <person name="Rokas A."/>
            <person name="Carro J."/>
            <person name="Camarero S."/>
            <person name="Ferreira P."/>
            <person name="Molpeceres G."/>
            <person name="Ruiz-Duenas F.J."/>
            <person name="Serrano A."/>
            <person name="Henrissat B."/>
            <person name="Drula E."/>
            <person name="Hughes K.W."/>
            <person name="Mata J.L."/>
            <person name="Ishikawa N.K."/>
            <person name="Vargas-Isla R."/>
            <person name="Ushijima S."/>
            <person name="Smith C.A."/>
            <person name="Ahrendt S."/>
            <person name="Andreopoulos W."/>
            <person name="He G."/>
            <person name="Labutti K."/>
            <person name="Lipzen A."/>
            <person name="Ng V."/>
            <person name="Sandor L."/>
            <person name="Barry K."/>
            <person name="Martinez A.T."/>
            <person name="Xiao Y."/>
            <person name="Gibbons J.G."/>
            <person name="Terashima K."/>
            <person name="Hibbett D.S."/>
            <person name="Grigoriev I.V."/>
        </authorList>
    </citation>
    <scope>NUCLEOTIDE SEQUENCE</scope>
    <source>
        <strain evidence="2">TFB10291</strain>
    </source>
</reference>
<feature type="compositionally biased region" description="Basic and acidic residues" evidence="1">
    <location>
        <begin position="25"/>
        <end position="49"/>
    </location>
</feature>
<feature type="compositionally biased region" description="Basic and acidic residues" evidence="1">
    <location>
        <begin position="89"/>
        <end position="116"/>
    </location>
</feature>